<gene>
    <name evidence="1" type="ORF">AWC01_15805</name>
</gene>
<organism evidence="1 2">
    <name type="scientific">Mycolicibacterium doricum</name>
    <dbReference type="NCBI Taxonomy" id="126673"/>
    <lineage>
        <taxon>Bacteria</taxon>
        <taxon>Bacillati</taxon>
        <taxon>Actinomycetota</taxon>
        <taxon>Actinomycetes</taxon>
        <taxon>Mycobacteriales</taxon>
        <taxon>Mycobacteriaceae</taxon>
        <taxon>Mycolicibacterium</taxon>
    </lineage>
</organism>
<protein>
    <submittedName>
        <fullName evidence="1">Uncharacterized protein</fullName>
    </submittedName>
</protein>
<keyword evidence="2" id="KW-1185">Reference proteome</keyword>
<comment type="caution">
    <text evidence="1">The sequence shown here is derived from an EMBL/GenBank/DDBJ whole genome shotgun (WGS) entry which is preliminary data.</text>
</comment>
<accession>A0A1X1T022</accession>
<dbReference type="EMBL" id="LQOS01000047">
    <property type="protein sequence ID" value="ORV37564.1"/>
    <property type="molecule type" value="Genomic_DNA"/>
</dbReference>
<dbReference type="Proteomes" id="UP000193564">
    <property type="component" value="Unassembled WGS sequence"/>
</dbReference>
<name>A0A1X1T022_9MYCO</name>
<evidence type="ECO:0000313" key="1">
    <source>
        <dbReference type="EMBL" id="ORV37564.1"/>
    </source>
</evidence>
<dbReference type="AlphaFoldDB" id="A0A1X1T022"/>
<proteinExistence type="predicted"/>
<sequence>MSAPAVATPAVPAEPVVVPTMAAFPATGTKVACAAIPLEVISELVDPAGRRSGSHWADQPLLTCAATFAGTTMR</sequence>
<evidence type="ECO:0000313" key="2">
    <source>
        <dbReference type="Proteomes" id="UP000193564"/>
    </source>
</evidence>
<reference evidence="1 2" key="1">
    <citation type="submission" date="2016-01" db="EMBL/GenBank/DDBJ databases">
        <title>The new phylogeny of the genus Mycobacterium.</title>
        <authorList>
            <person name="Tarcisio F."/>
            <person name="Conor M."/>
            <person name="Antonella G."/>
            <person name="Elisabetta G."/>
            <person name="Giulia F.S."/>
            <person name="Sara T."/>
            <person name="Anna F."/>
            <person name="Clotilde B."/>
            <person name="Roberto B."/>
            <person name="Veronica D.S."/>
            <person name="Fabio R."/>
            <person name="Monica P."/>
            <person name="Olivier J."/>
            <person name="Enrico T."/>
            <person name="Nicola S."/>
        </authorList>
    </citation>
    <scope>NUCLEOTIDE SEQUENCE [LARGE SCALE GENOMIC DNA]</scope>
    <source>
        <strain evidence="1 2">DSM 44339</strain>
    </source>
</reference>